<comment type="caution">
    <text evidence="12">The sequence shown here is derived from an EMBL/GenBank/DDBJ whole genome shotgun (WGS) entry which is preliminary data.</text>
</comment>
<dbReference type="SMART" id="SM00482">
    <property type="entry name" value="POLAc"/>
    <property type="match status" value="1"/>
</dbReference>
<name>A0A1G2R3K9_9BACT</name>
<dbReference type="Gene3D" id="3.30.70.370">
    <property type="match status" value="1"/>
</dbReference>
<dbReference type="InterPro" id="IPR002298">
    <property type="entry name" value="DNA_polymerase_A"/>
</dbReference>
<evidence type="ECO:0000256" key="3">
    <source>
        <dbReference type="ARBA" id="ARBA00022695"/>
    </source>
</evidence>
<keyword evidence="7" id="KW-0238">DNA-binding</keyword>
<sequence>MKTEKKKRLLLIDANSLIHRAFHALPPLSASTGEMVNAVYGFCLAFFKAVKEFQPDYIAAAFDVAGGSFRDKKFAAYKAKREKAPDELYGQMPLVKKVLAVFHVPVYEKGGFEADDIIGTISLQAPRKQVKPPLETIILSGDADVFQLVDGHTKAYTLRKGIQDSVLYDEKAVEKRFGGLKPVQLVDYKALRGDPSDNIPGVTGIGEKTAIALLLQFGSLDNIYKELEENTEKAKSLRPRLKDMLVQYKEQAAISKELAQIERHAPIDCKLSDLAWKEFDEKEAEQLLQSFGFRSLTLRLPELHGNGKKQEKEQGEDDQLAVIEQLERDGVLSHEIAEVERNLTPVLRAMEKTGIAVSKEYFAGLEKDMRRELAKAESKIFELAESVFNVGSPKQLSAVLFEKLMLSPKGMHKTPGGIVSTASPELEKIKSLHPIVQEVLNYRELAKLLHTYVAPLPLLADKEGRIHTHFEQFGAETGRLSSANPNLQNIPLQGSWGKKVRGGFVAAPGYQLVSCDYSQMELRLAAHIAKEEKMQKIFQENKDIHRMTASEVFGIPAQEVSDEMRYRAKALNFGVLYGMGARGFAQSAK</sequence>
<dbReference type="CDD" id="cd09859">
    <property type="entry name" value="PIN_53EXO"/>
    <property type="match status" value="1"/>
</dbReference>
<dbReference type="GO" id="GO:0006261">
    <property type="term" value="P:DNA-templated DNA replication"/>
    <property type="evidence" value="ECO:0007669"/>
    <property type="project" value="InterPro"/>
</dbReference>
<proteinExistence type="predicted"/>
<evidence type="ECO:0000256" key="8">
    <source>
        <dbReference type="ARBA" id="ARBA00023204"/>
    </source>
</evidence>
<keyword evidence="6" id="KW-0239">DNA-directed DNA polymerase</keyword>
<dbReference type="InterPro" id="IPR043502">
    <property type="entry name" value="DNA/RNA_pol_sf"/>
</dbReference>
<gene>
    <name evidence="12" type="ORF">A3C82_02240</name>
</gene>
<dbReference type="SUPFAM" id="SSF47807">
    <property type="entry name" value="5' to 3' exonuclease, C-terminal subdomain"/>
    <property type="match status" value="1"/>
</dbReference>
<dbReference type="SUPFAM" id="SSF56672">
    <property type="entry name" value="DNA/RNA polymerases"/>
    <property type="match status" value="1"/>
</dbReference>
<dbReference type="SMART" id="SM00475">
    <property type="entry name" value="53EXOc"/>
    <property type="match status" value="1"/>
</dbReference>
<dbReference type="PANTHER" id="PTHR10133:SF27">
    <property type="entry name" value="DNA POLYMERASE NU"/>
    <property type="match status" value="1"/>
</dbReference>
<dbReference type="GO" id="GO:0003887">
    <property type="term" value="F:DNA-directed DNA polymerase activity"/>
    <property type="evidence" value="ECO:0007669"/>
    <property type="project" value="UniProtKB-KW"/>
</dbReference>
<dbReference type="SMART" id="SM00279">
    <property type="entry name" value="HhH2"/>
    <property type="match status" value="1"/>
</dbReference>
<comment type="catalytic activity">
    <reaction evidence="9">
        <text>DNA(n) + a 2'-deoxyribonucleoside 5'-triphosphate = DNA(n+1) + diphosphate</text>
        <dbReference type="Rhea" id="RHEA:22508"/>
        <dbReference type="Rhea" id="RHEA-COMP:17339"/>
        <dbReference type="Rhea" id="RHEA-COMP:17340"/>
        <dbReference type="ChEBI" id="CHEBI:33019"/>
        <dbReference type="ChEBI" id="CHEBI:61560"/>
        <dbReference type="ChEBI" id="CHEBI:173112"/>
        <dbReference type="EC" id="2.7.7.7"/>
    </reaction>
</comment>
<dbReference type="PANTHER" id="PTHR10133">
    <property type="entry name" value="DNA POLYMERASE I"/>
    <property type="match status" value="1"/>
</dbReference>
<dbReference type="STRING" id="1802451.A3C82_02240"/>
<dbReference type="GO" id="GO:0006302">
    <property type="term" value="P:double-strand break repair"/>
    <property type="evidence" value="ECO:0007669"/>
    <property type="project" value="TreeGrafter"/>
</dbReference>
<keyword evidence="2" id="KW-0808">Transferase</keyword>
<keyword evidence="8" id="KW-0234">DNA repair</keyword>
<dbReference type="CDD" id="cd09898">
    <property type="entry name" value="H3TH_53EXO"/>
    <property type="match status" value="1"/>
</dbReference>
<organism evidence="12 13">
    <name type="scientific">Candidatus Wildermuthbacteria bacterium RIFCSPHIGHO2_02_FULL_47_12</name>
    <dbReference type="NCBI Taxonomy" id="1802451"/>
    <lineage>
        <taxon>Bacteria</taxon>
        <taxon>Candidatus Wildermuthiibacteriota</taxon>
    </lineage>
</organism>
<dbReference type="Pfam" id="PF00476">
    <property type="entry name" value="DNA_pol_A"/>
    <property type="match status" value="1"/>
</dbReference>
<dbReference type="PRINTS" id="PR00868">
    <property type="entry name" value="DNAPOLI"/>
</dbReference>
<dbReference type="Proteomes" id="UP000176901">
    <property type="component" value="Unassembled WGS sequence"/>
</dbReference>
<evidence type="ECO:0000256" key="4">
    <source>
        <dbReference type="ARBA" id="ARBA00022705"/>
    </source>
</evidence>
<dbReference type="Gene3D" id="3.40.50.1010">
    <property type="entry name" value="5'-nuclease"/>
    <property type="match status" value="1"/>
</dbReference>
<dbReference type="FunFam" id="1.10.150.20:FF:000003">
    <property type="entry name" value="DNA polymerase I"/>
    <property type="match status" value="1"/>
</dbReference>
<keyword evidence="3" id="KW-0548">Nucleotidyltransferase</keyword>
<evidence type="ECO:0000256" key="6">
    <source>
        <dbReference type="ARBA" id="ARBA00022932"/>
    </source>
</evidence>
<keyword evidence="4" id="KW-0235">DNA replication</keyword>
<keyword evidence="5" id="KW-0227">DNA damage</keyword>
<evidence type="ECO:0000256" key="5">
    <source>
        <dbReference type="ARBA" id="ARBA00022763"/>
    </source>
</evidence>
<dbReference type="EMBL" id="MHTW01000013">
    <property type="protein sequence ID" value="OHA67416.1"/>
    <property type="molecule type" value="Genomic_DNA"/>
</dbReference>
<dbReference type="SUPFAM" id="SSF88723">
    <property type="entry name" value="PIN domain-like"/>
    <property type="match status" value="1"/>
</dbReference>
<protein>
    <recommendedName>
        <fullName evidence="1">DNA-directed DNA polymerase</fullName>
        <ecNumber evidence="1">2.7.7.7</ecNumber>
    </recommendedName>
</protein>
<dbReference type="GO" id="GO:0008409">
    <property type="term" value="F:5'-3' exonuclease activity"/>
    <property type="evidence" value="ECO:0007669"/>
    <property type="project" value="InterPro"/>
</dbReference>
<evidence type="ECO:0000259" key="11">
    <source>
        <dbReference type="SMART" id="SM00482"/>
    </source>
</evidence>
<dbReference type="InterPro" id="IPR029060">
    <property type="entry name" value="PIN-like_dom_sf"/>
</dbReference>
<dbReference type="InterPro" id="IPR002421">
    <property type="entry name" value="5-3_exonuclease"/>
</dbReference>
<feature type="domain" description="5'-3' exonuclease" evidence="10">
    <location>
        <begin position="7"/>
        <end position="277"/>
    </location>
</feature>
<evidence type="ECO:0000313" key="12">
    <source>
        <dbReference type="EMBL" id="OHA67416.1"/>
    </source>
</evidence>
<dbReference type="EC" id="2.7.7.7" evidence="1"/>
<evidence type="ECO:0000256" key="1">
    <source>
        <dbReference type="ARBA" id="ARBA00012417"/>
    </source>
</evidence>
<dbReference type="Pfam" id="PF01367">
    <property type="entry name" value="5_3_exonuc"/>
    <property type="match status" value="1"/>
</dbReference>
<dbReference type="InterPro" id="IPR036279">
    <property type="entry name" value="5-3_exonuclease_C_sf"/>
</dbReference>
<reference evidence="12 13" key="1">
    <citation type="journal article" date="2016" name="Nat. Commun.">
        <title>Thousands of microbial genomes shed light on interconnected biogeochemical processes in an aquifer system.</title>
        <authorList>
            <person name="Anantharaman K."/>
            <person name="Brown C.T."/>
            <person name="Hug L.A."/>
            <person name="Sharon I."/>
            <person name="Castelle C.J."/>
            <person name="Probst A.J."/>
            <person name="Thomas B.C."/>
            <person name="Singh A."/>
            <person name="Wilkins M.J."/>
            <person name="Karaoz U."/>
            <person name="Brodie E.L."/>
            <person name="Williams K.H."/>
            <person name="Hubbard S.S."/>
            <person name="Banfield J.F."/>
        </authorList>
    </citation>
    <scope>NUCLEOTIDE SEQUENCE [LARGE SCALE GENOMIC DNA]</scope>
</reference>
<dbReference type="InterPro" id="IPR020046">
    <property type="entry name" value="5-3_exonucl_a-hlix_arch_N"/>
</dbReference>
<evidence type="ECO:0000259" key="10">
    <source>
        <dbReference type="SMART" id="SM00475"/>
    </source>
</evidence>
<evidence type="ECO:0000313" key="13">
    <source>
        <dbReference type="Proteomes" id="UP000176901"/>
    </source>
</evidence>
<evidence type="ECO:0000256" key="2">
    <source>
        <dbReference type="ARBA" id="ARBA00022679"/>
    </source>
</evidence>
<dbReference type="Gene3D" id="1.20.1060.10">
    <property type="entry name" value="Taq DNA Polymerase, Chain T, domain 4"/>
    <property type="match status" value="1"/>
</dbReference>
<dbReference type="Pfam" id="PF02739">
    <property type="entry name" value="5_3_exonuc_N"/>
    <property type="match status" value="1"/>
</dbReference>
<feature type="domain" description="DNA-directed DNA polymerase family A palm" evidence="11">
    <location>
        <begin position="497"/>
        <end position="589"/>
    </location>
</feature>
<dbReference type="Gene3D" id="1.10.150.20">
    <property type="entry name" value="5' to 3' exonuclease, C-terminal subdomain"/>
    <property type="match status" value="2"/>
</dbReference>
<dbReference type="InterPro" id="IPR008918">
    <property type="entry name" value="HhH2"/>
</dbReference>
<accession>A0A1G2R3K9</accession>
<evidence type="ECO:0000256" key="9">
    <source>
        <dbReference type="ARBA" id="ARBA00049244"/>
    </source>
</evidence>
<dbReference type="AlphaFoldDB" id="A0A1G2R3K9"/>
<evidence type="ECO:0000256" key="7">
    <source>
        <dbReference type="ARBA" id="ARBA00023125"/>
    </source>
</evidence>
<dbReference type="InterPro" id="IPR001098">
    <property type="entry name" value="DNA-dir_DNA_pol_A_palm_dom"/>
</dbReference>
<feature type="non-terminal residue" evidence="12">
    <location>
        <position position="589"/>
    </location>
</feature>
<dbReference type="InterPro" id="IPR020045">
    <property type="entry name" value="DNA_polI_H3TH"/>
</dbReference>
<dbReference type="GO" id="GO:0003677">
    <property type="term" value="F:DNA binding"/>
    <property type="evidence" value="ECO:0007669"/>
    <property type="project" value="UniProtKB-KW"/>
</dbReference>